<evidence type="ECO:0000313" key="1">
    <source>
        <dbReference type="EMBL" id="KAK3237784.1"/>
    </source>
</evidence>
<gene>
    <name evidence="1" type="ORF">CYMTET_52166</name>
</gene>
<dbReference type="AlphaFoldDB" id="A0AAE0BL81"/>
<accession>A0AAE0BL81</accession>
<evidence type="ECO:0000313" key="2">
    <source>
        <dbReference type="Proteomes" id="UP001190700"/>
    </source>
</evidence>
<name>A0AAE0BL81_9CHLO</name>
<comment type="caution">
    <text evidence="1">The sequence shown here is derived from an EMBL/GenBank/DDBJ whole genome shotgun (WGS) entry which is preliminary data.</text>
</comment>
<keyword evidence="2" id="KW-1185">Reference proteome</keyword>
<organism evidence="1 2">
    <name type="scientific">Cymbomonas tetramitiformis</name>
    <dbReference type="NCBI Taxonomy" id="36881"/>
    <lineage>
        <taxon>Eukaryota</taxon>
        <taxon>Viridiplantae</taxon>
        <taxon>Chlorophyta</taxon>
        <taxon>Pyramimonadophyceae</taxon>
        <taxon>Pyramimonadales</taxon>
        <taxon>Pyramimonadaceae</taxon>
        <taxon>Cymbomonas</taxon>
    </lineage>
</organism>
<dbReference type="Proteomes" id="UP001190700">
    <property type="component" value="Unassembled WGS sequence"/>
</dbReference>
<sequence length="555" mass="59489">MWIHTAGDCALVRNHVLRKSHRLCVFIQASEAATVQGGGLPPVAGGVVEENPARGACGALPGAVPYPASSAVANQRPKGEQRRCRRVARAALSPALCLMLLHLRLRISGQRVSSGAAGRGWGGMREGAWRVRRSPRRRALSCFICGCESAAKGRVARAALSPAPCLILRHLRLRISGQRARGACGTLPGAVPYPASSAVANQRPKGEQRRCRRVARAALSPALCLMLRHLRLRISGQRARGACGTLPGAVPYAASSAVANQRPKGEQRRCEWWVGRDGGGRVARAALSPAPCLMLLHLRLRISGQRARGACGALPGAVPYAASSAVANQRPKSEQRRCEGGVGRDGGGRVARAALSPAPCYRLLHLRLRISGQRVSSGAASGGWGGMREGAWRVRRSPRRRALCCFICGCESAAKEWAAALRVVGGEGWRRARGACGALPGAVPYAASSAVANQRPKGEQRRCEWWVGRNARGRVARAALSPAPCPMLLHLRLRISGQVVNRESWVGQALWKAAVGRAYDQATSDGWPYVGSYVARRLYPYPSAYGRTWYNDDRS</sequence>
<dbReference type="EMBL" id="LGRX02034449">
    <property type="protein sequence ID" value="KAK3237784.1"/>
    <property type="molecule type" value="Genomic_DNA"/>
</dbReference>
<reference evidence="1 2" key="1">
    <citation type="journal article" date="2015" name="Genome Biol. Evol.">
        <title>Comparative Genomics of a Bacterivorous Green Alga Reveals Evolutionary Causalities and Consequences of Phago-Mixotrophic Mode of Nutrition.</title>
        <authorList>
            <person name="Burns J.A."/>
            <person name="Paasch A."/>
            <person name="Narechania A."/>
            <person name="Kim E."/>
        </authorList>
    </citation>
    <scope>NUCLEOTIDE SEQUENCE [LARGE SCALE GENOMIC DNA]</scope>
    <source>
        <strain evidence="1 2">PLY_AMNH</strain>
    </source>
</reference>
<protein>
    <submittedName>
        <fullName evidence="1">Uncharacterized protein</fullName>
    </submittedName>
</protein>
<proteinExistence type="predicted"/>